<gene>
    <name evidence="1" type="ORF">KF715C_pA5630</name>
</gene>
<evidence type="ECO:0000313" key="1">
    <source>
        <dbReference type="EMBL" id="BAW27068.1"/>
    </source>
</evidence>
<dbReference type="Proteomes" id="UP000218731">
    <property type="component" value="Plasmid pKF715A"/>
</dbReference>
<organism evidence="1 2">
    <name type="scientific">Pseudomonas putida</name>
    <name type="common">Arthrobacter siderocapsulatus</name>
    <dbReference type="NCBI Taxonomy" id="303"/>
    <lineage>
        <taxon>Bacteria</taxon>
        <taxon>Pseudomonadati</taxon>
        <taxon>Pseudomonadota</taxon>
        <taxon>Gammaproteobacteria</taxon>
        <taxon>Pseudomonadales</taxon>
        <taxon>Pseudomonadaceae</taxon>
        <taxon>Pseudomonas</taxon>
    </lineage>
</organism>
<dbReference type="RefSeq" id="WP_140416159.1">
    <property type="nucleotide sequence ID" value="NZ_AP015030.1"/>
</dbReference>
<protein>
    <submittedName>
        <fullName evidence="1">Uncharacterized protein</fullName>
    </submittedName>
</protein>
<dbReference type="EMBL" id="AP015030">
    <property type="protein sequence ID" value="BAW27068.1"/>
    <property type="molecule type" value="Genomic_DNA"/>
</dbReference>
<name>A0A1L7NNM2_PSEPU</name>
<accession>A0A1L7NNM2</accession>
<sequence length="194" mass="21549">MSTRPTSLIFVQAPPFLPAGAPLEPYEVIADTNCTFEVDARGLLIKKDRVVGTRWISPDYTGSFTITNVPKYSQEPHMYLMFIVCGVITHMHRVAIRTPANLSSGEWLWTLEALAVDAEAARSAKTYVGCLQLIQDAELSAGYRSGDERLDCMIGMALCRPELLQGKSARNALQCLDDHQLRAISAWHRAQLPE</sequence>
<geneLocation type="plasmid" evidence="2">
    <name>pkf715a dna</name>
</geneLocation>
<evidence type="ECO:0000313" key="2">
    <source>
        <dbReference type="Proteomes" id="UP000218731"/>
    </source>
</evidence>
<reference evidence="1 2" key="1">
    <citation type="submission" date="2015-11" db="EMBL/GenBank/DDBJ databases">
        <title>Complete genome sequencing of a biphenyl-degrading bacterium, Pseudomonas putida KF715 (=NBRC110667).</title>
        <authorList>
            <person name="Suenaga H."/>
            <person name="Fujihara N."/>
            <person name="Watanabe T."/>
            <person name="Hirose J."/>
            <person name="Kimura N."/>
            <person name="Yamazoe A."/>
            <person name="Hosoyama A."/>
            <person name="Shimodaira J."/>
            <person name="Furukawa K."/>
        </authorList>
    </citation>
    <scope>NUCLEOTIDE SEQUENCE [LARGE SCALE GENOMIC DNA]</scope>
    <source>
        <strain evidence="1 2">KF715</strain>
        <plasmid evidence="2">Plasmid pkf715a dna</plasmid>
    </source>
</reference>
<dbReference type="AlphaFoldDB" id="A0A1L7NNM2"/>
<keyword evidence="1" id="KW-0614">Plasmid</keyword>
<proteinExistence type="predicted"/>